<feature type="compositionally biased region" description="Basic residues" evidence="1">
    <location>
        <begin position="328"/>
        <end position="345"/>
    </location>
</feature>
<feature type="region of interest" description="Disordered" evidence="1">
    <location>
        <begin position="281"/>
        <end position="356"/>
    </location>
</feature>
<reference evidence="2" key="1">
    <citation type="submission" date="2023-05" db="EMBL/GenBank/DDBJ databases">
        <title>Nepenthes gracilis genome sequencing.</title>
        <authorList>
            <person name="Fukushima K."/>
        </authorList>
    </citation>
    <scope>NUCLEOTIDE SEQUENCE</scope>
    <source>
        <strain evidence="2">SING2019-196</strain>
    </source>
</reference>
<dbReference type="EMBL" id="BSYO01000010">
    <property type="protein sequence ID" value="GMH10941.1"/>
    <property type="molecule type" value="Genomic_DNA"/>
</dbReference>
<sequence length="483" mass="52448">MERNSFRLTVEHHLYPVKLMTTSALNDGCICVRVINRSSSQLLGSNGCGDGPVILNMIPKEQDGEDDLSCVCCCIGGGSATENAESDSDLEVVADSFTINLHCPSQCPICLKNYSLELVIINPYFNIPTMDANGNFETELDSLSLNLNPTSRLSNQNASSAVREAEAIFLSDSDEENDNMIYGGAVADNDGRDTVGVNFPVTSCEIVDSCHDLAFGIAKSSCMDLFSPDDEFGKNLLEDGGRNHVGPNAVGRLNPEHQLNLTAGVLETLTDTASLLQSLEDPRADTSGQRSNNPFSFPREQHPARPQLYLSFDSDSTRRGGSGAHPSLKSHHRPTPVQALRHRAAQRPQRLGCADVGSGPAPVLVADQSAPEGEPVAICFDSTLTTPRASRLLRRLCSSRASASLASSQFSTSSASFIESHPVEPDRWRLRFADSELRSPQSNRCFDMRDTTALVLIQKNSRGDGHDRVSVLFEFLIHRCSAF</sequence>
<feature type="compositionally biased region" description="Polar residues" evidence="1">
    <location>
        <begin position="286"/>
        <end position="295"/>
    </location>
</feature>
<protein>
    <submittedName>
        <fullName evidence="2">Uncharacterized protein</fullName>
    </submittedName>
</protein>
<proteinExistence type="predicted"/>
<evidence type="ECO:0000256" key="1">
    <source>
        <dbReference type="SAM" id="MobiDB-lite"/>
    </source>
</evidence>
<comment type="caution">
    <text evidence="2">The sequence shown here is derived from an EMBL/GenBank/DDBJ whole genome shotgun (WGS) entry which is preliminary data.</text>
</comment>
<dbReference type="Proteomes" id="UP001279734">
    <property type="component" value="Unassembled WGS sequence"/>
</dbReference>
<evidence type="ECO:0000313" key="3">
    <source>
        <dbReference type="Proteomes" id="UP001279734"/>
    </source>
</evidence>
<accession>A0AAD3SHQ9</accession>
<organism evidence="2 3">
    <name type="scientific">Nepenthes gracilis</name>
    <name type="common">Slender pitcher plant</name>
    <dbReference type="NCBI Taxonomy" id="150966"/>
    <lineage>
        <taxon>Eukaryota</taxon>
        <taxon>Viridiplantae</taxon>
        <taxon>Streptophyta</taxon>
        <taxon>Embryophyta</taxon>
        <taxon>Tracheophyta</taxon>
        <taxon>Spermatophyta</taxon>
        <taxon>Magnoliopsida</taxon>
        <taxon>eudicotyledons</taxon>
        <taxon>Gunneridae</taxon>
        <taxon>Pentapetalae</taxon>
        <taxon>Caryophyllales</taxon>
        <taxon>Nepenthaceae</taxon>
        <taxon>Nepenthes</taxon>
    </lineage>
</organism>
<keyword evidence="3" id="KW-1185">Reference proteome</keyword>
<gene>
    <name evidence="2" type="ORF">Nepgr_012782</name>
</gene>
<evidence type="ECO:0000313" key="2">
    <source>
        <dbReference type="EMBL" id="GMH10941.1"/>
    </source>
</evidence>
<name>A0AAD3SHQ9_NEPGR</name>
<dbReference type="AlphaFoldDB" id="A0AAD3SHQ9"/>